<evidence type="ECO:0000256" key="11">
    <source>
        <dbReference type="RuleBase" id="RU004161"/>
    </source>
</evidence>
<dbReference type="GO" id="GO:0004655">
    <property type="term" value="F:porphobilinogen synthase activity"/>
    <property type="evidence" value="ECO:0007669"/>
    <property type="project" value="UniProtKB-EC"/>
</dbReference>
<evidence type="ECO:0000256" key="10">
    <source>
        <dbReference type="ARBA" id="ARBA00047651"/>
    </source>
</evidence>
<dbReference type="OrthoDB" id="1530at2759"/>
<evidence type="ECO:0000256" key="6">
    <source>
        <dbReference type="ARBA" id="ARBA00023244"/>
    </source>
</evidence>
<comment type="function">
    <text evidence="7">Catalyzes an early step in the biosynthesis of tetrapyrroles. Binds two molecules of 5-aminolevulinate per subunit, each at a distinct site, and catalyzes their condensation to form porphobilinogen.</text>
</comment>
<dbReference type="GO" id="GO:0008270">
    <property type="term" value="F:zinc ion binding"/>
    <property type="evidence" value="ECO:0007669"/>
    <property type="project" value="TreeGrafter"/>
</dbReference>
<evidence type="ECO:0000256" key="2">
    <source>
        <dbReference type="ARBA" id="ARBA00008055"/>
    </source>
</evidence>
<keyword evidence="4" id="KW-0350">Heme biosynthesis</keyword>
<evidence type="ECO:0000256" key="9">
    <source>
        <dbReference type="ARBA" id="ARBA00032837"/>
    </source>
</evidence>
<reference evidence="12 13" key="1">
    <citation type="submission" date="2018-11" db="EMBL/GenBank/DDBJ databases">
        <authorList>
            <consortium name="Pathogen Informatics"/>
        </authorList>
    </citation>
    <scope>NUCLEOTIDE SEQUENCE [LARGE SCALE GENOMIC DNA]</scope>
    <source>
        <strain evidence="12 13">Egypt</strain>
    </source>
</reference>
<dbReference type="Proteomes" id="UP000272942">
    <property type="component" value="Unassembled WGS sequence"/>
</dbReference>
<dbReference type="GO" id="GO:0005829">
    <property type="term" value="C:cytosol"/>
    <property type="evidence" value="ECO:0007669"/>
    <property type="project" value="TreeGrafter"/>
</dbReference>
<protein>
    <recommendedName>
        <fullName evidence="3">porphobilinogen synthase</fullName>
        <ecNumber evidence="3">4.2.1.24</ecNumber>
    </recommendedName>
    <alternativeName>
        <fullName evidence="9">Porphobilinogen synthase</fullName>
    </alternativeName>
</protein>
<keyword evidence="5" id="KW-0456">Lyase</keyword>
<dbReference type="PRINTS" id="PR00144">
    <property type="entry name" value="DALDHYDRTASE"/>
</dbReference>
<proteinExistence type="inferred from homology"/>
<name>A0A3P8IQB3_9TREM</name>
<evidence type="ECO:0000313" key="13">
    <source>
        <dbReference type="Proteomes" id="UP000272942"/>
    </source>
</evidence>
<dbReference type="SUPFAM" id="SSF51569">
    <property type="entry name" value="Aldolase"/>
    <property type="match status" value="1"/>
</dbReference>
<dbReference type="PANTHER" id="PTHR11458">
    <property type="entry name" value="DELTA-AMINOLEVULINIC ACID DEHYDRATASE"/>
    <property type="match status" value="1"/>
</dbReference>
<dbReference type="EMBL" id="UZAN01054771">
    <property type="protein sequence ID" value="VDP90575.1"/>
    <property type="molecule type" value="Genomic_DNA"/>
</dbReference>
<accession>A0A3P8IQB3</accession>
<evidence type="ECO:0000256" key="7">
    <source>
        <dbReference type="ARBA" id="ARBA00025628"/>
    </source>
</evidence>
<dbReference type="SMART" id="SM01004">
    <property type="entry name" value="ALAD"/>
    <property type="match status" value="1"/>
</dbReference>
<dbReference type="AlphaFoldDB" id="A0A3P8IQB3"/>
<evidence type="ECO:0000313" key="12">
    <source>
        <dbReference type="EMBL" id="VDP90575.1"/>
    </source>
</evidence>
<keyword evidence="13" id="KW-1185">Reference proteome</keyword>
<organism evidence="12 13">
    <name type="scientific">Echinostoma caproni</name>
    <dbReference type="NCBI Taxonomy" id="27848"/>
    <lineage>
        <taxon>Eukaryota</taxon>
        <taxon>Metazoa</taxon>
        <taxon>Spiralia</taxon>
        <taxon>Lophotrochozoa</taxon>
        <taxon>Platyhelminthes</taxon>
        <taxon>Trematoda</taxon>
        <taxon>Digenea</taxon>
        <taxon>Plagiorchiida</taxon>
        <taxon>Echinostomata</taxon>
        <taxon>Echinostomatoidea</taxon>
        <taxon>Echinostomatidae</taxon>
        <taxon>Echinostoma</taxon>
    </lineage>
</organism>
<sequence>MEPLVKKQLSSVLLFGVVSPEVKDAVGSRADSDDSVVVNAVKIIKEKFPSLTVICDVCLCPYTSHGHCGLIQDGKMDVENTVDRLAQIATRYAIAGADIVAPSDMMDGRVHAIKTALRDCGLAGSVSVMAYSAKFASSFYGPFR</sequence>
<dbReference type="PANTHER" id="PTHR11458:SF0">
    <property type="entry name" value="DELTA-AMINOLEVULINIC ACID DEHYDRATASE"/>
    <property type="match status" value="1"/>
</dbReference>
<dbReference type="InterPro" id="IPR013785">
    <property type="entry name" value="Aldolase_TIM"/>
</dbReference>
<evidence type="ECO:0000256" key="3">
    <source>
        <dbReference type="ARBA" id="ARBA00012053"/>
    </source>
</evidence>
<evidence type="ECO:0000256" key="1">
    <source>
        <dbReference type="ARBA" id="ARBA00004694"/>
    </source>
</evidence>
<comment type="similarity">
    <text evidence="2 11">Belongs to the ALAD family.</text>
</comment>
<evidence type="ECO:0000256" key="8">
    <source>
        <dbReference type="ARBA" id="ARBA00025861"/>
    </source>
</evidence>
<comment type="catalytic activity">
    <reaction evidence="10">
        <text>2 5-aminolevulinate = porphobilinogen + 2 H2O + H(+)</text>
        <dbReference type="Rhea" id="RHEA:24064"/>
        <dbReference type="ChEBI" id="CHEBI:15377"/>
        <dbReference type="ChEBI" id="CHEBI:15378"/>
        <dbReference type="ChEBI" id="CHEBI:58126"/>
        <dbReference type="ChEBI" id="CHEBI:356416"/>
        <dbReference type="EC" id="4.2.1.24"/>
    </reaction>
</comment>
<dbReference type="EC" id="4.2.1.24" evidence="3"/>
<dbReference type="UniPathway" id="UPA00251">
    <property type="reaction ID" value="UER00318"/>
</dbReference>
<dbReference type="Pfam" id="PF00490">
    <property type="entry name" value="ALAD"/>
    <property type="match status" value="1"/>
</dbReference>
<comment type="subunit">
    <text evidence="8">Homooctamer; active form. Homohexamer; low activity form.</text>
</comment>
<dbReference type="Gene3D" id="3.20.20.70">
    <property type="entry name" value="Aldolase class I"/>
    <property type="match status" value="1"/>
</dbReference>
<dbReference type="GO" id="GO:0006782">
    <property type="term" value="P:protoporphyrinogen IX biosynthetic process"/>
    <property type="evidence" value="ECO:0007669"/>
    <property type="project" value="UniProtKB-UniPathway"/>
</dbReference>
<evidence type="ECO:0000256" key="4">
    <source>
        <dbReference type="ARBA" id="ARBA00023133"/>
    </source>
</evidence>
<evidence type="ECO:0000256" key="5">
    <source>
        <dbReference type="ARBA" id="ARBA00023239"/>
    </source>
</evidence>
<dbReference type="InterPro" id="IPR001731">
    <property type="entry name" value="ALAD"/>
</dbReference>
<gene>
    <name evidence="12" type="ORF">ECPE_LOCUS13303</name>
</gene>
<comment type="pathway">
    <text evidence="1">Porphyrin-containing compound metabolism; protoporphyrin-IX biosynthesis; coproporphyrinogen-III from 5-aminolevulinate: step 1/4.</text>
</comment>
<keyword evidence="6" id="KW-0627">Porphyrin biosynthesis</keyword>